<evidence type="ECO:0000256" key="2">
    <source>
        <dbReference type="ARBA" id="ARBA00022490"/>
    </source>
</evidence>
<comment type="function">
    <text evidence="6">Bidirectionally degrades single-stranded DNA into large acid-insoluble oligonucleotides, which are then degraded further into small acid-soluble oligonucleotides.</text>
</comment>
<keyword evidence="5 6" id="KW-0269">Exonuclease</keyword>
<dbReference type="AlphaFoldDB" id="A0A1H0AQH9"/>
<dbReference type="GO" id="GO:0006308">
    <property type="term" value="P:DNA catabolic process"/>
    <property type="evidence" value="ECO:0007669"/>
    <property type="project" value="UniProtKB-UniRule"/>
</dbReference>
<dbReference type="SUPFAM" id="SSF116842">
    <property type="entry name" value="XseB-like"/>
    <property type="match status" value="1"/>
</dbReference>
<gene>
    <name evidence="6" type="primary">xseB</name>
    <name evidence="7" type="ORF">SAMN05192585_1178</name>
</gene>
<reference evidence="7 8" key="1">
    <citation type="submission" date="2016-10" db="EMBL/GenBank/DDBJ databases">
        <authorList>
            <person name="de Groot N.N."/>
        </authorList>
    </citation>
    <scope>NUCLEOTIDE SEQUENCE [LARGE SCALE GENOMIC DNA]</scope>
    <source>
        <strain evidence="7 8">CGMCC 1.5012</strain>
    </source>
</reference>
<accession>A0A1H0AQH9</accession>
<dbReference type="GO" id="GO:0005829">
    <property type="term" value="C:cytosol"/>
    <property type="evidence" value="ECO:0007669"/>
    <property type="project" value="TreeGrafter"/>
</dbReference>
<keyword evidence="8" id="KW-1185">Reference proteome</keyword>
<name>A0A1H0AQH9_9FIRM</name>
<evidence type="ECO:0000256" key="4">
    <source>
        <dbReference type="ARBA" id="ARBA00022801"/>
    </source>
</evidence>
<dbReference type="HAMAP" id="MF_00337">
    <property type="entry name" value="Exonuc_7_S"/>
    <property type="match status" value="1"/>
</dbReference>
<dbReference type="InterPro" id="IPR037004">
    <property type="entry name" value="Exonuc_VII_ssu_sf"/>
</dbReference>
<dbReference type="Proteomes" id="UP000199182">
    <property type="component" value="Unassembled WGS sequence"/>
</dbReference>
<evidence type="ECO:0000256" key="5">
    <source>
        <dbReference type="ARBA" id="ARBA00022839"/>
    </source>
</evidence>
<dbReference type="RefSeq" id="WP_092640178.1">
    <property type="nucleotide sequence ID" value="NZ_FNID01000017.1"/>
</dbReference>
<dbReference type="STRING" id="258515.SAMN05192585_1178"/>
<evidence type="ECO:0000256" key="1">
    <source>
        <dbReference type="ARBA" id="ARBA00009998"/>
    </source>
</evidence>
<comment type="subcellular location">
    <subcellularLocation>
        <location evidence="6">Cytoplasm</location>
    </subcellularLocation>
</comment>
<keyword evidence="2 6" id="KW-0963">Cytoplasm</keyword>
<evidence type="ECO:0000313" key="7">
    <source>
        <dbReference type="EMBL" id="SDN35639.1"/>
    </source>
</evidence>
<keyword evidence="4 6" id="KW-0378">Hydrolase</keyword>
<evidence type="ECO:0000256" key="6">
    <source>
        <dbReference type="HAMAP-Rule" id="MF_00337"/>
    </source>
</evidence>
<dbReference type="EMBL" id="FNID01000017">
    <property type="protein sequence ID" value="SDN35639.1"/>
    <property type="molecule type" value="Genomic_DNA"/>
</dbReference>
<comment type="catalytic activity">
    <reaction evidence="6">
        <text>Exonucleolytic cleavage in either 5'- to 3'- or 3'- to 5'-direction to yield nucleoside 5'-phosphates.</text>
        <dbReference type="EC" id="3.1.11.6"/>
    </reaction>
</comment>
<evidence type="ECO:0000256" key="3">
    <source>
        <dbReference type="ARBA" id="ARBA00022722"/>
    </source>
</evidence>
<sequence length="68" mass="7565">MSKQDKQMSIEETFSALEGIIRQLESGETDLETSLKLYEQGTLLLSECQKKLKTAELKITELSGVSGQ</sequence>
<dbReference type="Pfam" id="PF02609">
    <property type="entry name" value="Exonuc_VII_S"/>
    <property type="match status" value="1"/>
</dbReference>
<dbReference type="PANTHER" id="PTHR34137:SF1">
    <property type="entry name" value="EXODEOXYRIBONUCLEASE 7 SMALL SUBUNIT"/>
    <property type="match status" value="1"/>
</dbReference>
<dbReference type="NCBIfam" id="TIGR01280">
    <property type="entry name" value="xseB"/>
    <property type="match status" value="1"/>
</dbReference>
<dbReference type="InterPro" id="IPR003761">
    <property type="entry name" value="Exonuc_VII_S"/>
</dbReference>
<dbReference type="Gene3D" id="1.10.287.1040">
    <property type="entry name" value="Exonuclease VII, small subunit"/>
    <property type="match status" value="1"/>
</dbReference>
<protein>
    <recommendedName>
        <fullName evidence="6">Exodeoxyribonuclease 7 small subunit</fullName>
        <ecNumber evidence="6">3.1.11.6</ecNumber>
    </recommendedName>
    <alternativeName>
        <fullName evidence="6">Exodeoxyribonuclease VII small subunit</fullName>
        <shortName evidence="6">Exonuclease VII small subunit</shortName>
    </alternativeName>
</protein>
<dbReference type="GO" id="GO:0009318">
    <property type="term" value="C:exodeoxyribonuclease VII complex"/>
    <property type="evidence" value="ECO:0007669"/>
    <property type="project" value="UniProtKB-UniRule"/>
</dbReference>
<keyword evidence="3 6" id="KW-0540">Nuclease</keyword>
<organism evidence="7 8">
    <name type="scientific">Acetanaerobacterium elongatum</name>
    <dbReference type="NCBI Taxonomy" id="258515"/>
    <lineage>
        <taxon>Bacteria</taxon>
        <taxon>Bacillati</taxon>
        <taxon>Bacillota</taxon>
        <taxon>Clostridia</taxon>
        <taxon>Eubacteriales</taxon>
        <taxon>Oscillospiraceae</taxon>
        <taxon>Acetanaerobacterium</taxon>
    </lineage>
</organism>
<comment type="similarity">
    <text evidence="1 6">Belongs to the XseB family.</text>
</comment>
<proteinExistence type="inferred from homology"/>
<dbReference type="GO" id="GO:0008855">
    <property type="term" value="F:exodeoxyribonuclease VII activity"/>
    <property type="evidence" value="ECO:0007669"/>
    <property type="project" value="UniProtKB-UniRule"/>
</dbReference>
<evidence type="ECO:0000313" key="8">
    <source>
        <dbReference type="Proteomes" id="UP000199182"/>
    </source>
</evidence>
<dbReference type="PIRSF" id="PIRSF006488">
    <property type="entry name" value="Exonuc_VII_S"/>
    <property type="match status" value="1"/>
</dbReference>
<dbReference type="EC" id="3.1.11.6" evidence="6"/>
<dbReference type="PANTHER" id="PTHR34137">
    <property type="entry name" value="EXODEOXYRIBONUCLEASE 7 SMALL SUBUNIT"/>
    <property type="match status" value="1"/>
</dbReference>
<comment type="subunit">
    <text evidence="6">Heterooligomer composed of large and small subunits.</text>
</comment>
<dbReference type="OrthoDB" id="1771251at2"/>